<dbReference type="CDD" id="cd07042">
    <property type="entry name" value="STAS_SulP_like_sulfate_transporter"/>
    <property type="match status" value="1"/>
</dbReference>
<sequence length="321" mass="34905">MIGLSTVNCLNGGKGRLGPCVTALGIMACVMGAYPLLNFIPVAALAGIMLVVVFHTFKWFTIPMILAALLPRSLRNKLSLQRKVPRIDALVIIIVTILCKWPAGTNIAVAVGVGVAICSMSYAWRSADTFEVIVSEENEIKTYFVHGPFFFTSANRFLKILNADTDPEVVEVVFSEATSLFDYSAMQAMNKISAEYKSKGKQILFKSLCSKSTKLLMKAQHLMAETEYTERDMEVVNLKGVEDDLGDIPEGLHGDLGLALEKFGVPNHRNGSKESVVNHDDLRVVVGSNDGDLLKAPTRSVSRMNKKSPGCIMVCPCTGGV</sequence>
<dbReference type="InterPro" id="IPR052706">
    <property type="entry name" value="Membrane-Transporter-like"/>
</dbReference>
<comment type="caution">
    <text evidence="2">The sequence shown here is derived from an EMBL/GenBank/DDBJ whole genome shotgun (WGS) entry which is preliminary data.</text>
</comment>
<evidence type="ECO:0000256" key="1">
    <source>
        <dbReference type="SAM" id="Phobius"/>
    </source>
</evidence>
<gene>
    <name evidence="2" type="ORF">SCF082_LOCUS8834</name>
</gene>
<keyword evidence="3" id="KW-1185">Reference proteome</keyword>
<feature type="transmembrane region" description="Helical" evidence="1">
    <location>
        <begin position="90"/>
        <end position="117"/>
    </location>
</feature>
<keyword evidence="1" id="KW-0472">Membrane</keyword>
<keyword evidence="1" id="KW-0812">Transmembrane</keyword>
<feature type="transmembrane region" description="Helical" evidence="1">
    <location>
        <begin position="20"/>
        <end position="37"/>
    </location>
</feature>
<dbReference type="Gene3D" id="3.30.750.24">
    <property type="entry name" value="STAS domain"/>
    <property type="match status" value="1"/>
</dbReference>
<dbReference type="SUPFAM" id="SSF52091">
    <property type="entry name" value="SpoIIaa-like"/>
    <property type="match status" value="1"/>
</dbReference>
<organism evidence="2 3">
    <name type="scientific">Durusdinium trenchii</name>
    <dbReference type="NCBI Taxonomy" id="1381693"/>
    <lineage>
        <taxon>Eukaryota</taxon>
        <taxon>Sar</taxon>
        <taxon>Alveolata</taxon>
        <taxon>Dinophyceae</taxon>
        <taxon>Suessiales</taxon>
        <taxon>Symbiodiniaceae</taxon>
        <taxon>Durusdinium</taxon>
    </lineage>
</organism>
<reference evidence="2 3" key="1">
    <citation type="submission" date="2024-02" db="EMBL/GenBank/DDBJ databases">
        <authorList>
            <person name="Chen Y."/>
            <person name="Shah S."/>
            <person name="Dougan E. K."/>
            <person name="Thang M."/>
            <person name="Chan C."/>
        </authorList>
    </citation>
    <scope>NUCLEOTIDE SEQUENCE [LARGE SCALE GENOMIC DNA]</scope>
</reference>
<name>A0ABP0IV99_9DINO</name>
<dbReference type="Proteomes" id="UP001642464">
    <property type="component" value="Unassembled WGS sequence"/>
</dbReference>
<evidence type="ECO:0000313" key="2">
    <source>
        <dbReference type="EMBL" id="CAK9005993.1"/>
    </source>
</evidence>
<evidence type="ECO:0000313" key="3">
    <source>
        <dbReference type="Proteomes" id="UP001642464"/>
    </source>
</evidence>
<dbReference type="EMBL" id="CAXAMM010005104">
    <property type="protein sequence ID" value="CAK9005993.1"/>
    <property type="molecule type" value="Genomic_DNA"/>
</dbReference>
<dbReference type="PANTHER" id="PTHR43310:SF1">
    <property type="entry name" value="SULFATE TRANSPORTER YBAR-RELATED"/>
    <property type="match status" value="1"/>
</dbReference>
<proteinExistence type="predicted"/>
<dbReference type="InterPro" id="IPR036513">
    <property type="entry name" value="STAS_dom_sf"/>
</dbReference>
<accession>A0ABP0IV99</accession>
<feature type="transmembrane region" description="Helical" evidence="1">
    <location>
        <begin position="43"/>
        <end position="70"/>
    </location>
</feature>
<dbReference type="PANTHER" id="PTHR43310">
    <property type="entry name" value="SULFATE TRANSPORTER YBAR-RELATED"/>
    <property type="match status" value="1"/>
</dbReference>
<protein>
    <submittedName>
        <fullName evidence="2">Sulfate transporter YbaR</fullName>
    </submittedName>
</protein>
<keyword evidence="1" id="KW-1133">Transmembrane helix</keyword>